<organism evidence="3 4">
    <name type="scientific">Oceanibaculum indicum P24</name>
    <dbReference type="NCBI Taxonomy" id="1207063"/>
    <lineage>
        <taxon>Bacteria</taxon>
        <taxon>Pseudomonadati</taxon>
        <taxon>Pseudomonadota</taxon>
        <taxon>Alphaproteobacteria</taxon>
        <taxon>Rhodospirillales</taxon>
        <taxon>Oceanibaculaceae</taxon>
        <taxon>Oceanibaculum</taxon>
    </lineage>
</organism>
<keyword evidence="2" id="KW-0732">Signal</keyword>
<sequence>MERSMHPPADRKLFRPLLLSGLLGAAALLGPSLPASAQTDLPARQDVFLAGYVSAVLERDFALPAEAVSVQDGVVTLRREAIAGKSSAEIVRAIEKLKGVRAVRVTEAGGTGAGEAQAPTPAIASGAAQSRPAAEGTPVSPRATSAEKTVALPPGKPLFDALLADPRWAHFSASYQYYDNDEDVTHAGSTSFGETFSLLRGPTGDGGNWELGFQAGVFALFDLDSESKDLINADYWVGIPVTYRHDNFSAMARLYHQSSHLGDEYLLREDVNQNNRVNLSYEAVDLLLSYEFDDTYRVYGGGGFLFHKEPSDLKPWSAQYGLEITPDVTFFDGLARPVFAADLHNREENDWSTDLSLRGGIEFTNPVVGGRRVMLLLEYYSGRNPNGQFYDRRLDYAGIGLHIFY</sequence>
<accession>K2JNS7</accession>
<dbReference type="InterPro" id="IPR009599">
    <property type="entry name" value="DUF1207"/>
</dbReference>
<dbReference type="PATRIC" id="fig|1207063.3.peg.1428"/>
<feature type="signal peptide" evidence="2">
    <location>
        <begin position="1"/>
        <end position="37"/>
    </location>
</feature>
<name>K2JNS7_9PROT</name>
<dbReference type="EMBL" id="AMRL01000006">
    <property type="protein sequence ID" value="EKE76943.1"/>
    <property type="molecule type" value="Genomic_DNA"/>
</dbReference>
<keyword evidence="4" id="KW-1185">Reference proteome</keyword>
<dbReference type="Pfam" id="PF06727">
    <property type="entry name" value="DUF1207"/>
    <property type="match status" value="1"/>
</dbReference>
<evidence type="ECO:0000313" key="4">
    <source>
        <dbReference type="Proteomes" id="UP000006746"/>
    </source>
</evidence>
<dbReference type="AlphaFoldDB" id="K2JNS7"/>
<dbReference type="STRING" id="1207063.P24_07061"/>
<feature type="chain" id="PRO_5003859322" description="DUF1207 domain-containing protein" evidence="2">
    <location>
        <begin position="38"/>
        <end position="405"/>
    </location>
</feature>
<evidence type="ECO:0008006" key="5">
    <source>
        <dbReference type="Google" id="ProtNLM"/>
    </source>
</evidence>
<evidence type="ECO:0000313" key="3">
    <source>
        <dbReference type="EMBL" id="EKE76943.1"/>
    </source>
</evidence>
<evidence type="ECO:0000256" key="2">
    <source>
        <dbReference type="SAM" id="SignalP"/>
    </source>
</evidence>
<feature type="region of interest" description="Disordered" evidence="1">
    <location>
        <begin position="110"/>
        <end position="150"/>
    </location>
</feature>
<proteinExistence type="predicted"/>
<dbReference type="eggNOG" id="COG3170">
    <property type="taxonomic scope" value="Bacteria"/>
</dbReference>
<dbReference type="Proteomes" id="UP000006746">
    <property type="component" value="Unassembled WGS sequence"/>
</dbReference>
<gene>
    <name evidence="3" type="ORF">P24_07061</name>
</gene>
<reference evidence="3 4" key="1">
    <citation type="journal article" date="2012" name="J. Bacteriol.">
        <title>Genome Sequence of Oceanibaculum indicum Type Strain P24.</title>
        <authorList>
            <person name="Lai Q."/>
            <person name="Shao Z."/>
        </authorList>
    </citation>
    <scope>NUCLEOTIDE SEQUENCE [LARGE SCALE GENOMIC DNA]</scope>
    <source>
        <strain evidence="3 4">P24</strain>
    </source>
</reference>
<evidence type="ECO:0000256" key="1">
    <source>
        <dbReference type="SAM" id="MobiDB-lite"/>
    </source>
</evidence>
<comment type="caution">
    <text evidence="3">The sequence shown here is derived from an EMBL/GenBank/DDBJ whole genome shotgun (WGS) entry which is preliminary data.</text>
</comment>
<protein>
    <recommendedName>
        <fullName evidence="5">DUF1207 domain-containing protein</fullName>
    </recommendedName>
</protein>